<dbReference type="Proteomes" id="UP001160499">
    <property type="component" value="Unassembled WGS sequence"/>
</dbReference>
<keyword evidence="6" id="KW-1185">Reference proteome</keyword>
<organism evidence="5 6">
    <name type="scientific">Streptomyces pseudovenezuelae</name>
    <dbReference type="NCBI Taxonomy" id="67350"/>
    <lineage>
        <taxon>Bacteria</taxon>
        <taxon>Bacillati</taxon>
        <taxon>Actinomycetota</taxon>
        <taxon>Actinomycetes</taxon>
        <taxon>Kitasatosporales</taxon>
        <taxon>Streptomycetaceae</taxon>
        <taxon>Streptomyces</taxon>
        <taxon>Streptomyces aurantiacus group</taxon>
    </lineage>
</organism>
<keyword evidence="2" id="KW-0333">Golgi apparatus</keyword>
<dbReference type="RefSeq" id="WP_280874021.1">
    <property type="nucleotide sequence ID" value="NZ_JARXVH010000001.1"/>
</dbReference>
<sequence length="212" mass="22614">MSDGSLSLPALLYLVAWDTETGEAAGAAPLARAGALVELARRGLLVDEEDIVTPVDMDALTGDDPLDELLELVRESRPHGWRAWVTLHARETADALREQLTAEGYLRTERKRVLGVFPGVEHRLDRVADVAALREETQEVLDGPGPVAEVPERDATAAVLAAAAELSTLTPVKDRERAEALAAHAGAGVPGLRKVLDEVRTVVTPVPAESGE</sequence>
<comment type="caution">
    <text evidence="5">The sequence shown here is derived from an EMBL/GenBank/DDBJ whole genome shotgun (WGS) entry which is preliminary data.</text>
</comment>
<reference evidence="5 6" key="1">
    <citation type="submission" date="2023-04" db="EMBL/GenBank/DDBJ databases">
        <title>Forest soil microbial communities from Buena Vista Peninsula, Colon Province, Panama.</title>
        <authorList>
            <person name="Bouskill N."/>
        </authorList>
    </citation>
    <scope>NUCLEOTIDE SEQUENCE [LARGE SCALE GENOMIC DNA]</scope>
    <source>
        <strain evidence="5 6">GGS1</strain>
    </source>
</reference>
<evidence type="ECO:0000256" key="4">
    <source>
        <dbReference type="ARBA" id="ARBA00023136"/>
    </source>
</evidence>
<evidence type="ECO:0008006" key="7">
    <source>
        <dbReference type="Google" id="ProtNLM"/>
    </source>
</evidence>
<dbReference type="Gene3D" id="1.10.3630.10">
    <property type="entry name" value="yeast vps74-n-term truncation variant domain like"/>
    <property type="match status" value="1"/>
</dbReference>
<comment type="subcellular location">
    <subcellularLocation>
        <location evidence="1">Golgi apparatus membrane</location>
        <topology evidence="1">Peripheral membrane protein</topology>
        <orientation evidence="1">Cytoplasmic side</orientation>
    </subcellularLocation>
</comment>
<dbReference type="InterPro" id="IPR038261">
    <property type="entry name" value="GPP34-like_sf"/>
</dbReference>
<dbReference type="EMBL" id="JARXVH010000001">
    <property type="protein sequence ID" value="MDH6212977.1"/>
    <property type="molecule type" value="Genomic_DNA"/>
</dbReference>
<accession>A0ABT6L9I7</accession>
<keyword evidence="4" id="KW-0472">Membrane</keyword>
<proteinExistence type="predicted"/>
<dbReference type="InterPro" id="IPR008628">
    <property type="entry name" value="GPP34-like"/>
</dbReference>
<evidence type="ECO:0000256" key="3">
    <source>
        <dbReference type="ARBA" id="ARBA00023121"/>
    </source>
</evidence>
<gene>
    <name evidence="5" type="ORF">M2283_000256</name>
</gene>
<evidence type="ECO:0000313" key="5">
    <source>
        <dbReference type="EMBL" id="MDH6212977.1"/>
    </source>
</evidence>
<evidence type="ECO:0000256" key="2">
    <source>
        <dbReference type="ARBA" id="ARBA00023034"/>
    </source>
</evidence>
<keyword evidence="3" id="KW-0446">Lipid-binding</keyword>
<protein>
    <recommendedName>
        <fullName evidence="7">GPP34 family phosphoprotein</fullName>
    </recommendedName>
</protein>
<name>A0ABT6L9I7_9ACTN</name>
<evidence type="ECO:0000313" key="6">
    <source>
        <dbReference type="Proteomes" id="UP001160499"/>
    </source>
</evidence>
<dbReference type="Pfam" id="PF05719">
    <property type="entry name" value="GPP34"/>
    <property type="match status" value="1"/>
</dbReference>
<evidence type="ECO:0000256" key="1">
    <source>
        <dbReference type="ARBA" id="ARBA00004255"/>
    </source>
</evidence>